<evidence type="ECO:0008006" key="3">
    <source>
        <dbReference type="Google" id="ProtNLM"/>
    </source>
</evidence>
<evidence type="ECO:0000313" key="1">
    <source>
        <dbReference type="EMBL" id="KAJ0192663.1"/>
    </source>
</evidence>
<name>A0A9R1UTJ7_LACSA</name>
<dbReference type="PANTHER" id="PTHR11439">
    <property type="entry name" value="GAG-POL-RELATED RETROTRANSPOSON"/>
    <property type="match status" value="1"/>
</dbReference>
<dbReference type="AlphaFoldDB" id="A0A9R1UTJ7"/>
<dbReference type="PANTHER" id="PTHR11439:SF515">
    <property type="entry name" value="GAG-POL POLYPROTEIN"/>
    <property type="match status" value="1"/>
</dbReference>
<proteinExistence type="predicted"/>
<gene>
    <name evidence="1" type="ORF">LSAT_V11C800407000</name>
</gene>
<reference evidence="1 2" key="1">
    <citation type="journal article" date="2017" name="Nat. Commun.">
        <title>Genome assembly with in vitro proximity ligation data and whole-genome triplication in lettuce.</title>
        <authorList>
            <person name="Reyes-Chin-Wo S."/>
            <person name="Wang Z."/>
            <person name="Yang X."/>
            <person name="Kozik A."/>
            <person name="Arikit S."/>
            <person name="Song C."/>
            <person name="Xia L."/>
            <person name="Froenicke L."/>
            <person name="Lavelle D.O."/>
            <person name="Truco M.J."/>
            <person name="Xia R."/>
            <person name="Zhu S."/>
            <person name="Xu C."/>
            <person name="Xu H."/>
            <person name="Xu X."/>
            <person name="Cox K."/>
            <person name="Korf I."/>
            <person name="Meyers B.C."/>
            <person name="Michelmore R.W."/>
        </authorList>
    </citation>
    <scope>NUCLEOTIDE SEQUENCE [LARGE SCALE GENOMIC DNA]</scope>
    <source>
        <strain evidence="2">cv. Salinas</strain>
        <tissue evidence="1">Seedlings</tissue>
    </source>
</reference>
<protein>
    <recommendedName>
        <fullName evidence="3">Reverse transcriptase Ty1/copia-type domain-containing protein</fullName>
    </recommendedName>
</protein>
<keyword evidence="2" id="KW-1185">Reference proteome</keyword>
<accession>A0A9R1UTJ7</accession>
<evidence type="ECO:0000313" key="2">
    <source>
        <dbReference type="Proteomes" id="UP000235145"/>
    </source>
</evidence>
<comment type="caution">
    <text evidence="1">The sequence shown here is derived from an EMBL/GenBank/DDBJ whole genome shotgun (WGS) entry which is preliminary data.</text>
</comment>
<sequence length="193" mass="22027">MSDLGKLLYYLRIEVHQHEGGITLKQPAYAKTLLKKMGIKDYNACQPAYAKTLLKKTGIKDYNACQPTYAKTLLKKTDSTEYRSVVGAPRHLTHTRPYISNVVELVSRFMERPTVQQLKVVKHNLRYVKGAVDYGLIYERVSGEDIVIGYTNNDYSIDVNDRRCTGGMTFYLSVNLVTRASQVSVCYSFHLWS</sequence>
<dbReference type="Proteomes" id="UP000235145">
    <property type="component" value="Unassembled WGS sequence"/>
</dbReference>
<organism evidence="1 2">
    <name type="scientific">Lactuca sativa</name>
    <name type="common">Garden lettuce</name>
    <dbReference type="NCBI Taxonomy" id="4236"/>
    <lineage>
        <taxon>Eukaryota</taxon>
        <taxon>Viridiplantae</taxon>
        <taxon>Streptophyta</taxon>
        <taxon>Embryophyta</taxon>
        <taxon>Tracheophyta</taxon>
        <taxon>Spermatophyta</taxon>
        <taxon>Magnoliopsida</taxon>
        <taxon>eudicotyledons</taxon>
        <taxon>Gunneridae</taxon>
        <taxon>Pentapetalae</taxon>
        <taxon>asterids</taxon>
        <taxon>campanulids</taxon>
        <taxon>Asterales</taxon>
        <taxon>Asteraceae</taxon>
        <taxon>Cichorioideae</taxon>
        <taxon>Cichorieae</taxon>
        <taxon>Lactucinae</taxon>
        <taxon>Lactuca</taxon>
    </lineage>
</organism>
<dbReference type="EMBL" id="NBSK02000008">
    <property type="protein sequence ID" value="KAJ0192663.1"/>
    <property type="molecule type" value="Genomic_DNA"/>
</dbReference>